<keyword evidence="2" id="KW-0349">Heme</keyword>
<evidence type="ECO:0000256" key="1">
    <source>
        <dbReference type="ARBA" id="ARBA00022448"/>
    </source>
</evidence>
<dbReference type="InterPro" id="IPR009056">
    <property type="entry name" value="Cyt_c-like_dom"/>
</dbReference>
<dbReference type="EMBL" id="UINC01126001">
    <property type="protein sequence ID" value="SVD04208.1"/>
    <property type="molecule type" value="Genomic_DNA"/>
</dbReference>
<proteinExistence type="predicted"/>
<evidence type="ECO:0000256" key="5">
    <source>
        <dbReference type="ARBA" id="ARBA00023004"/>
    </source>
</evidence>
<dbReference type="Pfam" id="PF13442">
    <property type="entry name" value="Cytochrome_CBB3"/>
    <property type="match status" value="1"/>
</dbReference>
<evidence type="ECO:0000256" key="6">
    <source>
        <dbReference type="SAM" id="MobiDB-lite"/>
    </source>
</evidence>
<protein>
    <recommendedName>
        <fullName evidence="7">Cytochrome c domain-containing protein</fullName>
    </recommendedName>
</protein>
<dbReference type="InterPro" id="IPR008168">
    <property type="entry name" value="Cyt_C_IC"/>
</dbReference>
<keyword evidence="3" id="KW-0479">Metal-binding</keyword>
<dbReference type="PANTHER" id="PTHR35008">
    <property type="entry name" value="BLL4482 PROTEIN-RELATED"/>
    <property type="match status" value="1"/>
</dbReference>
<dbReference type="InterPro" id="IPR051459">
    <property type="entry name" value="Cytochrome_c-type_DH"/>
</dbReference>
<dbReference type="PANTHER" id="PTHR35008:SF4">
    <property type="entry name" value="BLL4482 PROTEIN"/>
    <property type="match status" value="1"/>
</dbReference>
<keyword evidence="4" id="KW-0249">Electron transport</keyword>
<organism evidence="8">
    <name type="scientific">marine metagenome</name>
    <dbReference type="NCBI Taxonomy" id="408172"/>
    <lineage>
        <taxon>unclassified sequences</taxon>
        <taxon>metagenomes</taxon>
        <taxon>ecological metagenomes</taxon>
    </lineage>
</organism>
<evidence type="ECO:0000313" key="8">
    <source>
        <dbReference type="EMBL" id="SVD04208.1"/>
    </source>
</evidence>
<evidence type="ECO:0000256" key="2">
    <source>
        <dbReference type="ARBA" id="ARBA00022617"/>
    </source>
</evidence>
<dbReference type="GO" id="GO:0005506">
    <property type="term" value="F:iron ion binding"/>
    <property type="evidence" value="ECO:0007669"/>
    <property type="project" value="InterPro"/>
</dbReference>
<dbReference type="GO" id="GO:0009055">
    <property type="term" value="F:electron transfer activity"/>
    <property type="evidence" value="ECO:0007669"/>
    <property type="project" value="InterPro"/>
</dbReference>
<dbReference type="PROSITE" id="PS51007">
    <property type="entry name" value="CYTC"/>
    <property type="match status" value="1"/>
</dbReference>
<accession>A0A382S4Z9</accession>
<name>A0A382S4Z9_9ZZZZ</name>
<evidence type="ECO:0000259" key="7">
    <source>
        <dbReference type="PROSITE" id="PS51007"/>
    </source>
</evidence>
<sequence>MKALFQRFALIILLFSAIGTSLAGTHRGYEPKMLETGKFLFQGNCAACHGMNAEGTVKNGHKKNESGKHPPPPLNGTAHTWHHSFKALVHTIRNGTQSIGGSMPSWKSKLSDEEIGAIIIWLTSLWPDEVYASWLERNKQ</sequence>
<reference evidence="8" key="1">
    <citation type="submission" date="2018-05" db="EMBL/GenBank/DDBJ databases">
        <authorList>
            <person name="Lanie J.A."/>
            <person name="Ng W.-L."/>
            <person name="Kazmierczak K.M."/>
            <person name="Andrzejewski T.M."/>
            <person name="Davidsen T.M."/>
            <person name="Wayne K.J."/>
            <person name="Tettelin H."/>
            <person name="Glass J.I."/>
            <person name="Rusch D."/>
            <person name="Podicherti R."/>
            <person name="Tsui H.-C.T."/>
            <person name="Winkler M.E."/>
        </authorList>
    </citation>
    <scope>NUCLEOTIDE SEQUENCE</scope>
</reference>
<evidence type="ECO:0000256" key="3">
    <source>
        <dbReference type="ARBA" id="ARBA00022723"/>
    </source>
</evidence>
<keyword evidence="1" id="KW-0813">Transport</keyword>
<dbReference type="GO" id="GO:0020037">
    <property type="term" value="F:heme binding"/>
    <property type="evidence" value="ECO:0007669"/>
    <property type="project" value="InterPro"/>
</dbReference>
<feature type="region of interest" description="Disordered" evidence="6">
    <location>
        <begin position="56"/>
        <end position="77"/>
    </location>
</feature>
<evidence type="ECO:0000256" key="4">
    <source>
        <dbReference type="ARBA" id="ARBA00022982"/>
    </source>
</evidence>
<dbReference type="SUPFAM" id="SSF46626">
    <property type="entry name" value="Cytochrome c"/>
    <property type="match status" value="1"/>
</dbReference>
<gene>
    <name evidence="8" type="ORF">METZ01_LOCUS357062</name>
</gene>
<dbReference type="Gene3D" id="1.10.760.10">
    <property type="entry name" value="Cytochrome c-like domain"/>
    <property type="match status" value="1"/>
</dbReference>
<feature type="domain" description="Cytochrome c" evidence="7">
    <location>
        <begin position="32"/>
        <end position="126"/>
    </location>
</feature>
<dbReference type="AlphaFoldDB" id="A0A382S4Z9"/>
<dbReference type="InterPro" id="IPR036909">
    <property type="entry name" value="Cyt_c-like_dom_sf"/>
</dbReference>
<dbReference type="PRINTS" id="PR00605">
    <property type="entry name" value="CYTCHROMECIC"/>
</dbReference>
<keyword evidence="5" id="KW-0408">Iron</keyword>